<proteinExistence type="predicted"/>
<reference evidence="2 3" key="1">
    <citation type="submission" date="2017-12" db="EMBL/GenBank/DDBJ databases">
        <title>Confluentibacter flavum sp. nov., isolated from the saline lake.</title>
        <authorList>
            <person name="Yu L."/>
        </authorList>
    </citation>
    <scope>NUCLEOTIDE SEQUENCE [LARGE SCALE GENOMIC DNA]</scope>
    <source>
        <strain evidence="2 3">3B</strain>
    </source>
</reference>
<feature type="transmembrane region" description="Helical" evidence="1">
    <location>
        <begin position="178"/>
        <end position="200"/>
    </location>
</feature>
<accession>A0A2N3HIZ7</accession>
<dbReference type="RefSeq" id="WP_106659968.1">
    <property type="nucleotide sequence ID" value="NZ_PJEO01000040.1"/>
</dbReference>
<comment type="caution">
    <text evidence="2">The sequence shown here is derived from an EMBL/GenBank/DDBJ whole genome shotgun (WGS) entry which is preliminary data.</text>
</comment>
<dbReference type="OrthoDB" id="1437664at2"/>
<evidence type="ECO:0000313" key="2">
    <source>
        <dbReference type="EMBL" id="PKQ44862.1"/>
    </source>
</evidence>
<feature type="transmembrane region" description="Helical" evidence="1">
    <location>
        <begin position="116"/>
        <end position="142"/>
    </location>
</feature>
<keyword evidence="1" id="KW-0472">Membrane</keyword>
<feature type="transmembrane region" description="Helical" evidence="1">
    <location>
        <begin position="60"/>
        <end position="79"/>
    </location>
</feature>
<keyword evidence="1" id="KW-1133">Transmembrane helix</keyword>
<feature type="transmembrane region" description="Helical" evidence="1">
    <location>
        <begin position="7"/>
        <end position="28"/>
    </location>
</feature>
<feature type="transmembrane region" description="Helical" evidence="1">
    <location>
        <begin position="34"/>
        <end position="53"/>
    </location>
</feature>
<feature type="transmembrane region" description="Helical" evidence="1">
    <location>
        <begin position="148"/>
        <end position="171"/>
    </location>
</feature>
<evidence type="ECO:0000313" key="3">
    <source>
        <dbReference type="Proteomes" id="UP000233435"/>
    </source>
</evidence>
<feature type="transmembrane region" description="Helical" evidence="1">
    <location>
        <begin position="206"/>
        <end position="226"/>
    </location>
</feature>
<evidence type="ECO:0008006" key="4">
    <source>
        <dbReference type="Google" id="ProtNLM"/>
    </source>
</evidence>
<feature type="transmembrane region" description="Helical" evidence="1">
    <location>
        <begin position="91"/>
        <end position="109"/>
    </location>
</feature>
<dbReference type="EMBL" id="PJEO01000040">
    <property type="protein sequence ID" value="PKQ44862.1"/>
    <property type="molecule type" value="Genomic_DNA"/>
</dbReference>
<name>A0A2N3HIZ7_9FLAO</name>
<sequence length="253" mass="28810">MNNTFKIGYDAMFFFALLLLITLNVFAAYSENPLFLNASKVIFIPFFLIAFCIKKRIVNLVFIAFLVFSFFGDASGLFLVNDFGTTSSNTMYMFSYIGLIVIGASKFKLVNIDKVVGFYLLGILLINGYFLYSLCSMLNALITDGTEMILFGTKSMALILLVFISFAVYLGKQTKASILFLIMAICFAFSDVLEYVVHYYVYNWSILMLDRLLHIAGLFFAFQYIIETNKVSKGIYDEKDILEKTFSREKIMA</sequence>
<evidence type="ECO:0000256" key="1">
    <source>
        <dbReference type="SAM" id="Phobius"/>
    </source>
</evidence>
<gene>
    <name evidence="2" type="ORF">CSW08_11150</name>
</gene>
<dbReference type="AlphaFoldDB" id="A0A2N3HIZ7"/>
<organism evidence="2 3">
    <name type="scientific">Confluentibacter flavum</name>
    <dbReference type="NCBI Taxonomy" id="1909700"/>
    <lineage>
        <taxon>Bacteria</taxon>
        <taxon>Pseudomonadati</taxon>
        <taxon>Bacteroidota</taxon>
        <taxon>Flavobacteriia</taxon>
        <taxon>Flavobacteriales</taxon>
        <taxon>Flavobacteriaceae</taxon>
        <taxon>Confluentibacter</taxon>
    </lineage>
</organism>
<dbReference type="Proteomes" id="UP000233435">
    <property type="component" value="Unassembled WGS sequence"/>
</dbReference>
<protein>
    <recommendedName>
        <fullName evidence="4">Lysoplasmalogenase</fullName>
    </recommendedName>
</protein>
<keyword evidence="3" id="KW-1185">Reference proteome</keyword>
<keyword evidence="1" id="KW-0812">Transmembrane</keyword>